<comment type="caution">
    <text evidence="1">The sequence shown here is derived from an EMBL/GenBank/DDBJ whole genome shotgun (WGS) entry which is preliminary data.</text>
</comment>
<reference evidence="1" key="1">
    <citation type="submission" date="2023-07" db="EMBL/GenBank/DDBJ databases">
        <authorList>
            <consortium name="AG Swart"/>
            <person name="Singh M."/>
            <person name="Singh A."/>
            <person name="Seah K."/>
            <person name="Emmerich C."/>
        </authorList>
    </citation>
    <scope>NUCLEOTIDE SEQUENCE</scope>
    <source>
        <strain evidence="1">DP1</strain>
    </source>
</reference>
<evidence type="ECO:0000313" key="1">
    <source>
        <dbReference type="EMBL" id="CAI2360458.1"/>
    </source>
</evidence>
<dbReference type="EMBL" id="CAMPGE010001656">
    <property type="protein sequence ID" value="CAI2360458.1"/>
    <property type="molecule type" value="Genomic_DNA"/>
</dbReference>
<sequence>MSGHKEVLGMTKKLLERVALISLSSMVKRRKRRWIIQLLKLLRKKNRMLPFPISSFLLYFDVCHIRYALTQKFLRSKEIIQNQGMILRLKPRLRTGYNLGRSEKPKRYTSPRTTTFPKPGNLQKIISTMKRVRSPEVRFGSLHNFFDQRKDRTMMSPQKWDLTSFAKVNLKESKDRKRLLGMIQSKLRDL</sequence>
<name>A0AAD1U7N2_EUPCR</name>
<gene>
    <name evidence="1" type="ORF">ECRASSUSDP1_LOCUS1762</name>
</gene>
<keyword evidence="2" id="KW-1185">Reference proteome</keyword>
<proteinExistence type="predicted"/>
<dbReference type="Proteomes" id="UP001295684">
    <property type="component" value="Unassembled WGS sequence"/>
</dbReference>
<accession>A0AAD1U7N2</accession>
<protein>
    <submittedName>
        <fullName evidence="1">Uncharacterized protein</fullName>
    </submittedName>
</protein>
<organism evidence="1 2">
    <name type="scientific">Euplotes crassus</name>
    <dbReference type="NCBI Taxonomy" id="5936"/>
    <lineage>
        <taxon>Eukaryota</taxon>
        <taxon>Sar</taxon>
        <taxon>Alveolata</taxon>
        <taxon>Ciliophora</taxon>
        <taxon>Intramacronucleata</taxon>
        <taxon>Spirotrichea</taxon>
        <taxon>Hypotrichia</taxon>
        <taxon>Euplotida</taxon>
        <taxon>Euplotidae</taxon>
        <taxon>Moneuplotes</taxon>
    </lineage>
</organism>
<dbReference type="AlphaFoldDB" id="A0AAD1U7N2"/>
<evidence type="ECO:0000313" key="2">
    <source>
        <dbReference type="Proteomes" id="UP001295684"/>
    </source>
</evidence>